<keyword evidence="4" id="KW-1185">Reference proteome</keyword>
<evidence type="ECO:0000259" key="2">
    <source>
        <dbReference type="Pfam" id="PF20153"/>
    </source>
</evidence>
<feature type="domain" description="DUF6535" evidence="2">
    <location>
        <begin position="75"/>
        <end position="228"/>
    </location>
</feature>
<evidence type="ECO:0000256" key="1">
    <source>
        <dbReference type="SAM" id="Phobius"/>
    </source>
</evidence>
<protein>
    <recommendedName>
        <fullName evidence="2">DUF6535 domain-containing protein</fullName>
    </recommendedName>
</protein>
<dbReference type="Proteomes" id="UP000076798">
    <property type="component" value="Unassembled WGS sequence"/>
</dbReference>
<feature type="transmembrane region" description="Helical" evidence="1">
    <location>
        <begin position="95"/>
        <end position="120"/>
    </location>
</feature>
<dbReference type="AlphaFoldDB" id="A0A165WRJ7"/>
<feature type="transmembrane region" description="Helical" evidence="1">
    <location>
        <begin position="200"/>
        <end position="225"/>
    </location>
</feature>
<feature type="transmembrane region" description="Helical" evidence="1">
    <location>
        <begin position="148"/>
        <end position="171"/>
    </location>
</feature>
<name>A0A165WRJ7_9AGAM</name>
<accession>A0A165WRJ7</accession>
<evidence type="ECO:0000313" key="3">
    <source>
        <dbReference type="EMBL" id="KZT31454.1"/>
    </source>
</evidence>
<dbReference type="InterPro" id="IPR045338">
    <property type="entry name" value="DUF6535"/>
</dbReference>
<dbReference type="Pfam" id="PF20153">
    <property type="entry name" value="DUF6535"/>
    <property type="match status" value="1"/>
</dbReference>
<gene>
    <name evidence="3" type="ORF">SISSUDRAFT_1067745</name>
</gene>
<sequence length="246" mass="26901">MVDVVPNTKHNADLAEALVSKFDKLLALMETQNSLIEKQGQTLEQHTGMLESIEKDATKDDRAHEGKTLANEQTWGALDKESLSKMKLMADGWKGLMNVSLIFIALFLTVVTAFISPVIASFTTAPQDNVSSTAKNQLPSTSAQLVALFYYITVIVSIFNSVLCVLGIQWAGTLTADPPGKTNLDRALAREERKVMAERYMIPLMGLLFYTLLLAIGLFVLGFLIQLWDISFSFVGSAPILLSGGV</sequence>
<proteinExistence type="predicted"/>
<dbReference type="EMBL" id="KV428575">
    <property type="protein sequence ID" value="KZT31454.1"/>
    <property type="molecule type" value="Genomic_DNA"/>
</dbReference>
<evidence type="ECO:0000313" key="4">
    <source>
        <dbReference type="Proteomes" id="UP000076798"/>
    </source>
</evidence>
<reference evidence="3 4" key="1">
    <citation type="journal article" date="2016" name="Mol. Biol. Evol.">
        <title>Comparative Genomics of Early-Diverging Mushroom-Forming Fungi Provides Insights into the Origins of Lignocellulose Decay Capabilities.</title>
        <authorList>
            <person name="Nagy L.G."/>
            <person name="Riley R."/>
            <person name="Tritt A."/>
            <person name="Adam C."/>
            <person name="Daum C."/>
            <person name="Floudas D."/>
            <person name="Sun H."/>
            <person name="Yadav J.S."/>
            <person name="Pangilinan J."/>
            <person name="Larsson K.H."/>
            <person name="Matsuura K."/>
            <person name="Barry K."/>
            <person name="Labutti K."/>
            <person name="Kuo R."/>
            <person name="Ohm R.A."/>
            <person name="Bhattacharya S.S."/>
            <person name="Shirouzu T."/>
            <person name="Yoshinaga Y."/>
            <person name="Martin F.M."/>
            <person name="Grigoriev I.V."/>
            <person name="Hibbett D.S."/>
        </authorList>
    </citation>
    <scope>NUCLEOTIDE SEQUENCE [LARGE SCALE GENOMIC DNA]</scope>
    <source>
        <strain evidence="3 4">HHB10207 ss-3</strain>
    </source>
</reference>
<keyword evidence="1" id="KW-0812">Transmembrane</keyword>
<keyword evidence="1" id="KW-0472">Membrane</keyword>
<organism evidence="3 4">
    <name type="scientific">Sistotremastrum suecicum HHB10207 ss-3</name>
    <dbReference type="NCBI Taxonomy" id="1314776"/>
    <lineage>
        <taxon>Eukaryota</taxon>
        <taxon>Fungi</taxon>
        <taxon>Dikarya</taxon>
        <taxon>Basidiomycota</taxon>
        <taxon>Agaricomycotina</taxon>
        <taxon>Agaricomycetes</taxon>
        <taxon>Sistotremastrales</taxon>
        <taxon>Sistotremastraceae</taxon>
        <taxon>Sistotremastrum</taxon>
    </lineage>
</organism>
<keyword evidence="1" id="KW-1133">Transmembrane helix</keyword>